<keyword evidence="3" id="KW-1185">Reference proteome</keyword>
<reference evidence="2 3" key="1">
    <citation type="submission" date="2016-10" db="EMBL/GenBank/DDBJ databases">
        <authorList>
            <person name="de Groot N.N."/>
        </authorList>
    </citation>
    <scope>NUCLEOTIDE SEQUENCE [LARGE SCALE GENOMIC DNA]</scope>
    <source>
        <strain evidence="2 3">DSM 43067</strain>
    </source>
</reference>
<evidence type="ECO:0000313" key="3">
    <source>
        <dbReference type="Proteomes" id="UP000183413"/>
    </source>
</evidence>
<evidence type="ECO:0000259" key="1">
    <source>
        <dbReference type="Pfam" id="PF13191"/>
    </source>
</evidence>
<dbReference type="Gene3D" id="3.40.50.300">
    <property type="entry name" value="P-loop containing nucleotide triphosphate hydrolases"/>
    <property type="match status" value="1"/>
</dbReference>
<dbReference type="InterPro" id="IPR041664">
    <property type="entry name" value="AAA_16"/>
</dbReference>
<gene>
    <name evidence="2" type="ORF">SAMN04489713_104331</name>
</gene>
<accession>A0A1I5EXQ8</accession>
<dbReference type="InParanoid" id="A0A1I5EXQ8"/>
<dbReference type="Pfam" id="PF13191">
    <property type="entry name" value="AAA_16"/>
    <property type="match status" value="1"/>
</dbReference>
<proteinExistence type="predicted"/>
<dbReference type="EMBL" id="FOVH01000004">
    <property type="protein sequence ID" value="SFO16227.1"/>
    <property type="molecule type" value="Genomic_DNA"/>
</dbReference>
<feature type="domain" description="Orc1-like AAA ATPase" evidence="1">
    <location>
        <begin position="15"/>
        <end position="89"/>
    </location>
</feature>
<organism evidence="2 3">
    <name type="scientific">Actinomadura madurae</name>
    <dbReference type="NCBI Taxonomy" id="1993"/>
    <lineage>
        <taxon>Bacteria</taxon>
        <taxon>Bacillati</taxon>
        <taxon>Actinomycetota</taxon>
        <taxon>Actinomycetes</taxon>
        <taxon>Streptosporangiales</taxon>
        <taxon>Thermomonosporaceae</taxon>
        <taxon>Actinomadura</taxon>
    </lineage>
</organism>
<dbReference type="AlphaFoldDB" id="A0A1I5EXQ8"/>
<dbReference type="Proteomes" id="UP000183413">
    <property type="component" value="Unassembled WGS sequence"/>
</dbReference>
<sequence length="132" mass="13736">MDVSAIGPFVPVPPLRGREAEIDALRDRLDAVRAGRGGTVLITGLAGMGKTVLMEAAKHMARERGISVFHGVCDVAGQVIPLAPLLQALVYAPGAPVDPPCSATFPSPSTSDSGCSVSCRRHWSAPRSAYPC</sequence>
<evidence type="ECO:0000313" key="2">
    <source>
        <dbReference type="EMBL" id="SFO16227.1"/>
    </source>
</evidence>
<protein>
    <submittedName>
        <fullName evidence="2">AAA ATPase domain-containing protein</fullName>
    </submittedName>
</protein>
<dbReference type="InterPro" id="IPR027417">
    <property type="entry name" value="P-loop_NTPase"/>
</dbReference>
<dbReference type="SUPFAM" id="SSF52540">
    <property type="entry name" value="P-loop containing nucleoside triphosphate hydrolases"/>
    <property type="match status" value="1"/>
</dbReference>
<name>A0A1I5EXQ8_9ACTN</name>
<dbReference type="STRING" id="1993.SAMN04489713_104331"/>